<dbReference type="FunFam" id="1.10.287.110:FF:000034">
    <property type="entry name" value="Chaperone protein DnaJ"/>
    <property type="match status" value="1"/>
</dbReference>
<dbReference type="Gene3D" id="1.10.287.110">
    <property type="entry name" value="DnaJ domain"/>
    <property type="match status" value="1"/>
</dbReference>
<comment type="cofactor">
    <cofactor evidence="12">
        <name>Zn(2+)</name>
        <dbReference type="ChEBI" id="CHEBI:29105"/>
    </cofactor>
    <text evidence="12">Binds 2 Zn(2+) ions per monomer.</text>
</comment>
<protein>
    <recommendedName>
        <fullName evidence="11 12">Chaperone protein DnaJ</fullName>
    </recommendedName>
</protein>
<keyword evidence="2 12" id="KW-0235">DNA replication</keyword>
<accession>A0A1S7LQ00</accession>
<evidence type="ECO:0000256" key="7">
    <source>
        <dbReference type="ARBA" id="ARBA00023016"/>
    </source>
</evidence>
<evidence type="ECO:0000256" key="5">
    <source>
        <dbReference type="ARBA" id="ARBA00022771"/>
    </source>
</evidence>
<dbReference type="Gene3D" id="2.10.230.10">
    <property type="entry name" value="Heat shock protein DnaJ, cysteine-rich domain"/>
    <property type="match status" value="1"/>
</dbReference>
<sequence>MSKDLYEILGVAKEASDADIKKAYRKLAMQLHPDRNPGDEAAETRFKEVNAAYEVLKDDKKRAIYDQYGHAGLGQGGGPGFGGGPGGAGFGDIFEEFFGDIFGSGRGQRGRSSARQGEDYRYDLRVTLEEVATGIEKRIRIPTMVSCGGCHGTGAAAGSQPELCTTCGGTGQIRQQQGFFAVQRSCHVCRGSGKVVRNPCGECRGSGRKEKEKTLTVKIPMGVDTGTRIRLSGEGGAGLGGGPNGDLYIITEVEDHPIFERFGADLLCVIPITFPQAALGAKLEVPTLSGKARITLPAGSQTGKRLVLRSKGLPHLNRPGVLGDLVVEVRVETPVKLSSRQKELLQEFESCSDENCSPDSHGFFARMKDFLSSK</sequence>
<dbReference type="InterPro" id="IPR012724">
    <property type="entry name" value="DnaJ"/>
</dbReference>
<dbReference type="PRINTS" id="PR00625">
    <property type="entry name" value="JDOMAIN"/>
</dbReference>
<feature type="binding site" evidence="12">
    <location>
        <position position="150"/>
    </location>
    <ligand>
        <name>Zn(2+)</name>
        <dbReference type="ChEBI" id="CHEBI:29105"/>
        <label>1</label>
    </ligand>
</feature>
<evidence type="ECO:0000256" key="3">
    <source>
        <dbReference type="ARBA" id="ARBA00022723"/>
    </source>
</evidence>
<dbReference type="NCBIfam" id="TIGR02349">
    <property type="entry name" value="DnaJ_bact"/>
    <property type="match status" value="1"/>
</dbReference>
<gene>
    <name evidence="12 16" type="primary">dnaJ</name>
    <name evidence="16" type="ORF">MAGMO_4029</name>
</gene>
<dbReference type="GO" id="GO:0006260">
    <property type="term" value="P:DNA replication"/>
    <property type="evidence" value="ECO:0007669"/>
    <property type="project" value="UniProtKB-KW"/>
</dbReference>
<dbReference type="InterPro" id="IPR008971">
    <property type="entry name" value="HSP40/DnaJ_pept-bd"/>
</dbReference>
<dbReference type="PROSITE" id="PS50076">
    <property type="entry name" value="DNAJ_2"/>
    <property type="match status" value="1"/>
</dbReference>
<keyword evidence="4 12" id="KW-0677">Repeat</keyword>
<keyword evidence="1 12" id="KW-0963">Cytoplasm</keyword>
<comment type="function">
    <text evidence="9 12">Participates actively in the response to hyperosmotic and heat shock by preventing the aggregation of stress-denatured proteins and by disaggregating proteins, also in an autonomous, DnaK-independent fashion. Unfolded proteins bind initially to DnaJ; upon interaction with the DnaJ-bound protein, DnaK hydrolyzes its bound ATP, resulting in the formation of a stable complex. GrpE releases ADP from DnaK; ATP binding to DnaK triggers the release of the substrate protein, thus completing the reaction cycle. Several rounds of ATP-dependent interactions between DnaJ, DnaK and GrpE are required for fully efficient folding. Also involved, together with DnaK and GrpE, in the DNA replication of plasmids through activation of initiation proteins.</text>
</comment>
<feature type="repeat" description="CXXCXGXG motif" evidence="12">
    <location>
        <begin position="147"/>
        <end position="154"/>
    </location>
</feature>
<dbReference type="SMART" id="SM00271">
    <property type="entry name" value="DnaJ"/>
    <property type="match status" value="1"/>
</dbReference>
<dbReference type="GO" id="GO:0042026">
    <property type="term" value="P:protein refolding"/>
    <property type="evidence" value="ECO:0007669"/>
    <property type="project" value="TreeGrafter"/>
</dbReference>
<reference evidence="16" key="1">
    <citation type="submission" date="2015-04" db="EMBL/GenBank/DDBJ databases">
        <authorList>
            <person name="Syromyatnikov M.Y."/>
            <person name="Popov V.N."/>
        </authorList>
    </citation>
    <scope>NUCLEOTIDE SEQUENCE</scope>
    <source>
        <strain evidence="16">MO-1</strain>
    </source>
</reference>
<evidence type="ECO:0000256" key="8">
    <source>
        <dbReference type="ARBA" id="ARBA00023186"/>
    </source>
</evidence>
<comment type="domain">
    <text evidence="12">The J domain is necessary and sufficient to stimulate DnaK ATPase activity. Zinc center 1 plays an important role in the autonomous, DnaK-independent chaperone activity of DnaJ. Zinc center 2 is essential for interaction with DnaK and for DnaJ activity.</text>
</comment>
<evidence type="ECO:0000256" key="2">
    <source>
        <dbReference type="ARBA" id="ARBA00022705"/>
    </source>
</evidence>
<dbReference type="SUPFAM" id="SSF57938">
    <property type="entry name" value="DnaJ/Hsp40 cysteine-rich domain"/>
    <property type="match status" value="1"/>
</dbReference>
<dbReference type="InterPro" id="IPR001305">
    <property type="entry name" value="HSP_DnaJ_Cys-rich_dom"/>
</dbReference>
<dbReference type="InterPro" id="IPR001623">
    <property type="entry name" value="DnaJ_domain"/>
</dbReference>
<dbReference type="GO" id="GO:0009408">
    <property type="term" value="P:response to heat"/>
    <property type="evidence" value="ECO:0007669"/>
    <property type="project" value="InterPro"/>
</dbReference>
<evidence type="ECO:0000313" key="16">
    <source>
        <dbReference type="EMBL" id="CRH08157.1"/>
    </source>
</evidence>
<dbReference type="Pfam" id="PF00226">
    <property type="entry name" value="DnaJ"/>
    <property type="match status" value="1"/>
</dbReference>
<evidence type="ECO:0000259" key="15">
    <source>
        <dbReference type="PROSITE" id="PS51188"/>
    </source>
</evidence>
<evidence type="ECO:0000256" key="10">
    <source>
        <dbReference type="ARBA" id="ARBA00061004"/>
    </source>
</evidence>
<dbReference type="GO" id="GO:0051082">
    <property type="term" value="F:unfolded protein binding"/>
    <property type="evidence" value="ECO:0007669"/>
    <property type="project" value="UniProtKB-UniRule"/>
</dbReference>
<dbReference type="InterPro" id="IPR036869">
    <property type="entry name" value="J_dom_sf"/>
</dbReference>
<organism evidence="16">
    <name type="scientific">Magnetococcus massalia (strain MO-1)</name>
    <dbReference type="NCBI Taxonomy" id="451514"/>
    <lineage>
        <taxon>Bacteria</taxon>
        <taxon>Pseudomonadati</taxon>
        <taxon>Pseudomonadota</taxon>
        <taxon>Magnetococcia</taxon>
        <taxon>Magnetococcales</taxon>
        <taxon>Magnetococcaceae</taxon>
        <taxon>Magnetococcus</taxon>
    </lineage>
</organism>
<feature type="binding site" evidence="12">
    <location>
        <position position="167"/>
    </location>
    <ligand>
        <name>Zn(2+)</name>
        <dbReference type="ChEBI" id="CHEBI:29105"/>
        <label>2</label>
    </ligand>
</feature>
<dbReference type="AlphaFoldDB" id="A0A1S7LQ00"/>
<dbReference type="FunFam" id="2.10.230.10:FF:000002">
    <property type="entry name" value="Molecular chaperone DnaJ"/>
    <property type="match status" value="1"/>
</dbReference>
<keyword evidence="3 12" id="KW-0479">Metal-binding</keyword>
<dbReference type="CDD" id="cd06257">
    <property type="entry name" value="DnaJ"/>
    <property type="match status" value="1"/>
</dbReference>
<dbReference type="InterPro" id="IPR002939">
    <property type="entry name" value="DnaJ_C"/>
</dbReference>
<dbReference type="EMBL" id="LO017727">
    <property type="protein sequence ID" value="CRH08157.1"/>
    <property type="molecule type" value="Genomic_DNA"/>
</dbReference>
<comment type="subunit">
    <text evidence="12">Homodimer.</text>
</comment>
<feature type="binding site" evidence="12">
    <location>
        <position position="203"/>
    </location>
    <ligand>
        <name>Zn(2+)</name>
        <dbReference type="ChEBI" id="CHEBI:29105"/>
        <label>1</label>
    </ligand>
</feature>
<feature type="repeat" description="CXXCXGXG motif" evidence="12">
    <location>
        <begin position="164"/>
        <end position="171"/>
    </location>
</feature>
<keyword evidence="8 12" id="KW-0143">Chaperone</keyword>
<dbReference type="CDD" id="cd10747">
    <property type="entry name" value="DnaJ_C"/>
    <property type="match status" value="1"/>
</dbReference>
<feature type="domain" description="CR-type" evidence="15">
    <location>
        <begin position="134"/>
        <end position="212"/>
    </location>
</feature>
<feature type="binding site" evidence="12">
    <location>
        <position position="186"/>
    </location>
    <ligand>
        <name>Zn(2+)</name>
        <dbReference type="ChEBI" id="CHEBI:29105"/>
        <label>2</label>
    </ligand>
</feature>
<dbReference type="InterPro" id="IPR036410">
    <property type="entry name" value="HSP_DnaJ_Cys-rich_dom_sf"/>
</dbReference>
<evidence type="ECO:0000256" key="4">
    <source>
        <dbReference type="ARBA" id="ARBA00022737"/>
    </source>
</evidence>
<keyword evidence="5 12" id="KW-0863">Zinc-finger</keyword>
<dbReference type="GO" id="GO:0031072">
    <property type="term" value="F:heat shock protein binding"/>
    <property type="evidence" value="ECO:0007669"/>
    <property type="project" value="InterPro"/>
</dbReference>
<dbReference type="PROSITE" id="PS00636">
    <property type="entry name" value="DNAJ_1"/>
    <property type="match status" value="1"/>
</dbReference>
<feature type="binding site" evidence="12">
    <location>
        <position position="147"/>
    </location>
    <ligand>
        <name>Zn(2+)</name>
        <dbReference type="ChEBI" id="CHEBI:29105"/>
        <label>1</label>
    </ligand>
</feature>
<dbReference type="PANTHER" id="PTHR43096:SF48">
    <property type="entry name" value="CHAPERONE PROTEIN DNAJ"/>
    <property type="match status" value="1"/>
</dbReference>
<dbReference type="PANTHER" id="PTHR43096">
    <property type="entry name" value="DNAJ HOMOLOG 1, MITOCHONDRIAL-RELATED"/>
    <property type="match status" value="1"/>
</dbReference>
<dbReference type="GO" id="GO:0008270">
    <property type="term" value="F:zinc ion binding"/>
    <property type="evidence" value="ECO:0007669"/>
    <property type="project" value="UniProtKB-UniRule"/>
</dbReference>
<evidence type="ECO:0000259" key="14">
    <source>
        <dbReference type="PROSITE" id="PS50076"/>
    </source>
</evidence>
<dbReference type="GO" id="GO:0005737">
    <property type="term" value="C:cytoplasm"/>
    <property type="evidence" value="ECO:0007669"/>
    <property type="project" value="UniProtKB-SubCell"/>
</dbReference>
<evidence type="ECO:0000256" key="12">
    <source>
        <dbReference type="HAMAP-Rule" id="MF_01152"/>
    </source>
</evidence>
<dbReference type="SUPFAM" id="SSF49493">
    <property type="entry name" value="HSP40/DnaJ peptide-binding domain"/>
    <property type="match status" value="2"/>
</dbReference>
<feature type="repeat" description="CXXCXGXG motif" evidence="12">
    <location>
        <begin position="200"/>
        <end position="207"/>
    </location>
</feature>
<feature type="zinc finger region" description="CR-type" evidence="13">
    <location>
        <begin position="134"/>
        <end position="212"/>
    </location>
</feature>
<dbReference type="GO" id="GO:0005524">
    <property type="term" value="F:ATP binding"/>
    <property type="evidence" value="ECO:0007669"/>
    <property type="project" value="InterPro"/>
</dbReference>
<dbReference type="PROSITE" id="PS51188">
    <property type="entry name" value="ZF_CR"/>
    <property type="match status" value="1"/>
</dbReference>
<dbReference type="FunFam" id="2.60.260.20:FF:000005">
    <property type="entry name" value="Chaperone protein dnaJ 1, mitochondrial"/>
    <property type="match status" value="1"/>
</dbReference>
<feature type="domain" description="J" evidence="14">
    <location>
        <begin position="4"/>
        <end position="69"/>
    </location>
</feature>
<feature type="binding site" evidence="12">
    <location>
        <position position="189"/>
    </location>
    <ligand>
        <name>Zn(2+)</name>
        <dbReference type="ChEBI" id="CHEBI:29105"/>
        <label>2</label>
    </ligand>
</feature>
<feature type="binding site" evidence="12">
    <location>
        <position position="200"/>
    </location>
    <ligand>
        <name>Zn(2+)</name>
        <dbReference type="ChEBI" id="CHEBI:29105"/>
        <label>1</label>
    </ligand>
</feature>
<evidence type="ECO:0000256" key="9">
    <source>
        <dbReference type="ARBA" id="ARBA00053423"/>
    </source>
</evidence>
<comment type="similarity">
    <text evidence="10 12">Belongs to the DnaJ family.</text>
</comment>
<evidence type="ECO:0000256" key="11">
    <source>
        <dbReference type="ARBA" id="ARBA00067609"/>
    </source>
</evidence>
<dbReference type="CDD" id="cd10719">
    <property type="entry name" value="DnaJ_zf"/>
    <property type="match status" value="1"/>
</dbReference>
<dbReference type="Pfam" id="PF00684">
    <property type="entry name" value="DnaJ_CXXCXGXG"/>
    <property type="match status" value="1"/>
</dbReference>
<keyword evidence="6 12" id="KW-0862">Zinc</keyword>
<dbReference type="SUPFAM" id="SSF46565">
    <property type="entry name" value="Chaperone J-domain"/>
    <property type="match status" value="1"/>
</dbReference>
<proteinExistence type="inferred from homology"/>
<dbReference type="InterPro" id="IPR018253">
    <property type="entry name" value="DnaJ_domain_CS"/>
</dbReference>
<dbReference type="NCBIfam" id="NF008035">
    <property type="entry name" value="PRK10767.1"/>
    <property type="match status" value="1"/>
</dbReference>
<dbReference type="Gene3D" id="2.60.260.20">
    <property type="entry name" value="Urease metallochaperone UreE, N-terminal domain"/>
    <property type="match status" value="2"/>
</dbReference>
<keyword evidence="7 12" id="KW-0346">Stress response</keyword>
<comment type="subcellular location">
    <subcellularLocation>
        <location evidence="12">Cytoplasm</location>
    </subcellularLocation>
</comment>
<evidence type="ECO:0000256" key="1">
    <source>
        <dbReference type="ARBA" id="ARBA00022490"/>
    </source>
</evidence>
<dbReference type="Pfam" id="PF01556">
    <property type="entry name" value="DnaJ_C"/>
    <property type="match status" value="1"/>
</dbReference>
<evidence type="ECO:0000256" key="6">
    <source>
        <dbReference type="ARBA" id="ARBA00022833"/>
    </source>
</evidence>
<evidence type="ECO:0000256" key="13">
    <source>
        <dbReference type="PROSITE-ProRule" id="PRU00546"/>
    </source>
</evidence>
<feature type="repeat" description="CXXCXGXG motif" evidence="12">
    <location>
        <begin position="186"/>
        <end position="193"/>
    </location>
</feature>
<dbReference type="HAMAP" id="MF_01152">
    <property type="entry name" value="DnaJ"/>
    <property type="match status" value="1"/>
</dbReference>
<name>A0A1S7LQ00_MAGMO</name>
<feature type="binding site" evidence="12">
    <location>
        <position position="164"/>
    </location>
    <ligand>
        <name>Zn(2+)</name>
        <dbReference type="ChEBI" id="CHEBI:29105"/>
        <label>2</label>
    </ligand>
</feature>